<dbReference type="PANTHER" id="PTHR31591:SF1">
    <property type="entry name" value="UPF0613 PROTEIN PB24D3.06C"/>
    <property type="match status" value="1"/>
</dbReference>
<dbReference type="Proteomes" id="UP001530293">
    <property type="component" value="Unassembled WGS sequence"/>
</dbReference>
<reference evidence="1 2" key="1">
    <citation type="submission" date="2024-10" db="EMBL/GenBank/DDBJ databases">
        <title>Updated reference genomes for cyclostephanoid diatoms.</title>
        <authorList>
            <person name="Roberts W.R."/>
            <person name="Alverson A.J."/>
        </authorList>
    </citation>
    <scope>NUCLEOTIDE SEQUENCE [LARGE SCALE GENOMIC DNA]</scope>
    <source>
        <strain evidence="1 2">AJA232-27</strain>
    </source>
</reference>
<name>A0ABD3MV32_9STRA</name>
<dbReference type="AlphaFoldDB" id="A0ABD3MV32"/>
<protein>
    <submittedName>
        <fullName evidence="1">Uncharacterized protein</fullName>
    </submittedName>
</protein>
<dbReference type="EMBL" id="JALLBG020000072">
    <property type="protein sequence ID" value="KAL3767824.1"/>
    <property type="molecule type" value="Genomic_DNA"/>
</dbReference>
<dbReference type="SUPFAM" id="SSF53474">
    <property type="entry name" value="alpha/beta-Hydrolases"/>
    <property type="match status" value="1"/>
</dbReference>
<comment type="caution">
    <text evidence="1">The sequence shown here is derived from an EMBL/GenBank/DDBJ whole genome shotgun (WGS) entry which is preliminary data.</text>
</comment>
<dbReference type="InterPro" id="IPR029058">
    <property type="entry name" value="AB_hydrolase_fold"/>
</dbReference>
<dbReference type="PANTHER" id="PTHR31591">
    <property type="entry name" value="UPF0613 PROTEIN PB24D3.06C"/>
    <property type="match status" value="1"/>
</dbReference>
<dbReference type="InterPro" id="IPR013744">
    <property type="entry name" value="SidJ"/>
</dbReference>
<keyword evidence="2" id="KW-1185">Reference proteome</keyword>
<organism evidence="1 2">
    <name type="scientific">Discostella pseudostelligera</name>
    <dbReference type="NCBI Taxonomy" id="259834"/>
    <lineage>
        <taxon>Eukaryota</taxon>
        <taxon>Sar</taxon>
        <taxon>Stramenopiles</taxon>
        <taxon>Ochrophyta</taxon>
        <taxon>Bacillariophyta</taxon>
        <taxon>Coscinodiscophyceae</taxon>
        <taxon>Thalassiosirophycidae</taxon>
        <taxon>Stephanodiscales</taxon>
        <taxon>Stephanodiscaceae</taxon>
        <taxon>Discostella</taxon>
    </lineage>
</organism>
<accession>A0ABD3MV32</accession>
<gene>
    <name evidence="1" type="ORF">ACHAWU_007302</name>
</gene>
<dbReference type="Pfam" id="PF08538">
    <property type="entry name" value="DUF1749"/>
    <property type="match status" value="1"/>
</dbReference>
<evidence type="ECO:0000313" key="1">
    <source>
        <dbReference type="EMBL" id="KAL3767824.1"/>
    </source>
</evidence>
<sequence length="345" mass="37311">MKSPPPLSPYGVFTGQLFQYSSSPSLIAFESSPPSLPTQPQPSTISQSSLPALQSNCSNKCILLGGLSDGPIPTPYTKLLEAKCHYLGWSLVQPILSSSYLGFGHGSLSRDTEELNSLMEYLVCHHSASSFAFVGHSTGCQNSIHLLKYGRRDLIERVKAVALQAPVSDRESLTLTPGDSSVHLSHAKSLHAEGTGDEMMPRSAFWAPITASRYLSLFDVNGDDDFFSSDLTDDELQDRLGHVGNLGRETGLHVMVAFSKRDEYVPESVDKVILLGRLVTAMNGSADVEEGNSDASPVACGLMLEKANHNLSNDERDKELFVESFGKLLAMSAVQSKASDVETKI</sequence>
<proteinExistence type="predicted"/>
<evidence type="ECO:0000313" key="2">
    <source>
        <dbReference type="Proteomes" id="UP001530293"/>
    </source>
</evidence>
<dbReference type="Gene3D" id="3.40.50.1820">
    <property type="entry name" value="alpha/beta hydrolase"/>
    <property type="match status" value="1"/>
</dbReference>